<dbReference type="SUPFAM" id="SSF57850">
    <property type="entry name" value="RING/U-box"/>
    <property type="match status" value="1"/>
</dbReference>
<evidence type="ECO:0000259" key="6">
    <source>
        <dbReference type="PROSITE" id="PS50089"/>
    </source>
</evidence>
<proteinExistence type="predicted"/>
<dbReference type="GO" id="GO:0061630">
    <property type="term" value="F:ubiquitin protein ligase activity"/>
    <property type="evidence" value="ECO:0007669"/>
    <property type="project" value="TreeGrafter"/>
</dbReference>
<dbReference type="Pfam" id="PF13639">
    <property type="entry name" value="zf-RING_2"/>
    <property type="match status" value="1"/>
</dbReference>
<keyword evidence="8" id="KW-1185">Reference proteome</keyword>
<dbReference type="SMART" id="SM00184">
    <property type="entry name" value="RING"/>
    <property type="match status" value="1"/>
</dbReference>
<feature type="compositionally biased region" description="Polar residues" evidence="5">
    <location>
        <begin position="1"/>
        <end position="20"/>
    </location>
</feature>
<dbReference type="Gene3D" id="3.30.40.10">
    <property type="entry name" value="Zinc/RING finger domain, C3HC4 (zinc finger)"/>
    <property type="match status" value="1"/>
</dbReference>
<dbReference type="AlphaFoldDB" id="A0A6G1GL01"/>
<keyword evidence="1" id="KW-0479">Metal-binding</keyword>
<reference evidence="7" key="1">
    <citation type="journal article" date="2020" name="Stud. Mycol.">
        <title>101 Dothideomycetes genomes: a test case for predicting lifestyles and emergence of pathogens.</title>
        <authorList>
            <person name="Haridas S."/>
            <person name="Albert R."/>
            <person name="Binder M."/>
            <person name="Bloem J."/>
            <person name="Labutti K."/>
            <person name="Salamov A."/>
            <person name="Andreopoulos B."/>
            <person name="Baker S."/>
            <person name="Barry K."/>
            <person name="Bills G."/>
            <person name="Bluhm B."/>
            <person name="Cannon C."/>
            <person name="Castanera R."/>
            <person name="Culley D."/>
            <person name="Daum C."/>
            <person name="Ezra D."/>
            <person name="Gonzalez J."/>
            <person name="Henrissat B."/>
            <person name="Kuo A."/>
            <person name="Liang C."/>
            <person name="Lipzen A."/>
            <person name="Lutzoni F."/>
            <person name="Magnuson J."/>
            <person name="Mondo S."/>
            <person name="Nolan M."/>
            <person name="Ohm R."/>
            <person name="Pangilinan J."/>
            <person name="Park H.-J."/>
            <person name="Ramirez L."/>
            <person name="Alfaro M."/>
            <person name="Sun H."/>
            <person name="Tritt A."/>
            <person name="Yoshinaga Y."/>
            <person name="Zwiers L.-H."/>
            <person name="Turgeon B."/>
            <person name="Goodwin S."/>
            <person name="Spatafora J."/>
            <person name="Crous P."/>
            <person name="Grigoriev I."/>
        </authorList>
    </citation>
    <scope>NUCLEOTIDE SEQUENCE</scope>
    <source>
        <strain evidence="7">CBS 113979</strain>
    </source>
</reference>
<feature type="domain" description="RING-type" evidence="6">
    <location>
        <begin position="92"/>
        <end position="154"/>
    </location>
</feature>
<dbReference type="EMBL" id="ML977197">
    <property type="protein sequence ID" value="KAF1981522.1"/>
    <property type="molecule type" value="Genomic_DNA"/>
</dbReference>
<evidence type="ECO:0000256" key="3">
    <source>
        <dbReference type="ARBA" id="ARBA00022833"/>
    </source>
</evidence>
<dbReference type="InterPro" id="IPR011016">
    <property type="entry name" value="Znf_RING-CH"/>
</dbReference>
<dbReference type="SMART" id="SM00744">
    <property type="entry name" value="RINGv"/>
    <property type="match status" value="1"/>
</dbReference>
<organism evidence="7 8">
    <name type="scientific">Aulographum hederae CBS 113979</name>
    <dbReference type="NCBI Taxonomy" id="1176131"/>
    <lineage>
        <taxon>Eukaryota</taxon>
        <taxon>Fungi</taxon>
        <taxon>Dikarya</taxon>
        <taxon>Ascomycota</taxon>
        <taxon>Pezizomycotina</taxon>
        <taxon>Dothideomycetes</taxon>
        <taxon>Pleosporomycetidae</taxon>
        <taxon>Aulographales</taxon>
        <taxon>Aulographaceae</taxon>
    </lineage>
</organism>
<evidence type="ECO:0000313" key="7">
    <source>
        <dbReference type="EMBL" id="KAF1981522.1"/>
    </source>
</evidence>
<keyword evidence="3" id="KW-0862">Zinc</keyword>
<dbReference type="GO" id="GO:0008270">
    <property type="term" value="F:zinc ion binding"/>
    <property type="evidence" value="ECO:0007669"/>
    <property type="project" value="UniProtKB-KW"/>
</dbReference>
<dbReference type="GO" id="GO:0043161">
    <property type="term" value="P:proteasome-mediated ubiquitin-dependent protein catabolic process"/>
    <property type="evidence" value="ECO:0007669"/>
    <property type="project" value="TreeGrafter"/>
</dbReference>
<gene>
    <name evidence="7" type="ORF">K402DRAFT_232987</name>
</gene>
<evidence type="ECO:0000256" key="4">
    <source>
        <dbReference type="PROSITE-ProRule" id="PRU00175"/>
    </source>
</evidence>
<name>A0A6G1GL01_9PEZI</name>
<evidence type="ECO:0000313" key="8">
    <source>
        <dbReference type="Proteomes" id="UP000800041"/>
    </source>
</evidence>
<feature type="region of interest" description="Disordered" evidence="5">
    <location>
        <begin position="1"/>
        <end position="27"/>
    </location>
</feature>
<keyword evidence="2 4" id="KW-0863">Zinc-finger</keyword>
<sequence>MSDANNPYHSRGRTSPSSDEPSNDADSFHTIDIHMADNSSPLSDAQLPHHDQFFAGRTYANLVSLRLSGVSPSLLPTALTLSDVCSDDENICAICLEDLVSVELASEPNSVALHSYRSTNPTNPIRTPCGHAFHLSCLQRSFEMSGQTGCPICRTQLFRLTPSGREQWVRAAVQIGSVGAVATALGAGVGAVLRATAGHDGDDGADAA</sequence>
<dbReference type="PANTHER" id="PTHR22763">
    <property type="entry name" value="RING ZINC FINGER PROTEIN"/>
    <property type="match status" value="1"/>
</dbReference>
<dbReference type="InterPro" id="IPR001841">
    <property type="entry name" value="Znf_RING"/>
</dbReference>
<dbReference type="InterPro" id="IPR013083">
    <property type="entry name" value="Znf_RING/FYVE/PHD"/>
</dbReference>
<dbReference type="CDD" id="cd16448">
    <property type="entry name" value="RING-H2"/>
    <property type="match status" value="1"/>
</dbReference>
<dbReference type="GO" id="GO:0012505">
    <property type="term" value="C:endomembrane system"/>
    <property type="evidence" value="ECO:0007669"/>
    <property type="project" value="TreeGrafter"/>
</dbReference>
<dbReference type="Proteomes" id="UP000800041">
    <property type="component" value="Unassembled WGS sequence"/>
</dbReference>
<evidence type="ECO:0000256" key="2">
    <source>
        <dbReference type="ARBA" id="ARBA00022771"/>
    </source>
</evidence>
<dbReference type="PANTHER" id="PTHR22763:SF162">
    <property type="entry name" value="TRANSMEMBRANE E3 UBIQUITIN-PROTEIN LIGASE 1"/>
    <property type="match status" value="1"/>
</dbReference>
<evidence type="ECO:0000256" key="1">
    <source>
        <dbReference type="ARBA" id="ARBA00022723"/>
    </source>
</evidence>
<dbReference type="InterPro" id="IPR050731">
    <property type="entry name" value="HRD1_E3_ubiq-ligases"/>
</dbReference>
<dbReference type="OrthoDB" id="8062037at2759"/>
<dbReference type="PROSITE" id="PS50089">
    <property type="entry name" value="ZF_RING_2"/>
    <property type="match status" value="1"/>
</dbReference>
<evidence type="ECO:0000256" key="5">
    <source>
        <dbReference type="SAM" id="MobiDB-lite"/>
    </source>
</evidence>
<protein>
    <recommendedName>
        <fullName evidence="6">RING-type domain-containing protein</fullName>
    </recommendedName>
</protein>
<accession>A0A6G1GL01</accession>